<sequence length="268" mass="29835">MRPTRFRLSQKFNGMAITVKPNMFESEDTITMHQLHTELKEVKAEIQAFKAEFRRENQAVKAEVSHLRGATLPLASAVTLKASLNTFSLACLLRSTTSQPQTYAKIIKYLLQLRWIKQPAPLLKSKPSLVYVLPTDDFDILAHASFLLSVSTPQSLGTVNSSPPFLQLVTEINALFPAGDSQRLIDIFLTTRVGGQVRLGRNLAAHEVSVAAFIDTALAQRDAEVAGWLPPHPDWAEVLWLWKILRGGNADLDKTALTPYQLGITLHR</sequence>
<organism evidence="2 3">
    <name type="scientific">Mycena metata</name>
    <dbReference type="NCBI Taxonomy" id="1033252"/>
    <lineage>
        <taxon>Eukaryota</taxon>
        <taxon>Fungi</taxon>
        <taxon>Dikarya</taxon>
        <taxon>Basidiomycota</taxon>
        <taxon>Agaricomycotina</taxon>
        <taxon>Agaricomycetes</taxon>
        <taxon>Agaricomycetidae</taxon>
        <taxon>Agaricales</taxon>
        <taxon>Marasmiineae</taxon>
        <taxon>Mycenaceae</taxon>
        <taxon>Mycena</taxon>
    </lineage>
</organism>
<name>A0AAD7JN63_9AGAR</name>
<dbReference type="AlphaFoldDB" id="A0AAD7JN63"/>
<evidence type="ECO:0000256" key="1">
    <source>
        <dbReference type="SAM" id="Coils"/>
    </source>
</evidence>
<evidence type="ECO:0000313" key="3">
    <source>
        <dbReference type="Proteomes" id="UP001215598"/>
    </source>
</evidence>
<dbReference type="Proteomes" id="UP001215598">
    <property type="component" value="Unassembled WGS sequence"/>
</dbReference>
<feature type="coiled-coil region" evidence="1">
    <location>
        <begin position="32"/>
        <end position="59"/>
    </location>
</feature>
<keyword evidence="3" id="KW-1185">Reference proteome</keyword>
<comment type="caution">
    <text evidence="2">The sequence shown here is derived from an EMBL/GenBank/DDBJ whole genome shotgun (WGS) entry which is preliminary data.</text>
</comment>
<protein>
    <submittedName>
        <fullName evidence="2">Uncharacterized protein</fullName>
    </submittedName>
</protein>
<accession>A0AAD7JN63</accession>
<evidence type="ECO:0000313" key="2">
    <source>
        <dbReference type="EMBL" id="KAJ7766855.1"/>
    </source>
</evidence>
<proteinExistence type="predicted"/>
<dbReference type="EMBL" id="JARKIB010000023">
    <property type="protein sequence ID" value="KAJ7766855.1"/>
    <property type="molecule type" value="Genomic_DNA"/>
</dbReference>
<gene>
    <name evidence="2" type="ORF">B0H16DRAFT_1522632</name>
</gene>
<keyword evidence="1" id="KW-0175">Coiled coil</keyword>
<reference evidence="2" key="1">
    <citation type="submission" date="2023-03" db="EMBL/GenBank/DDBJ databases">
        <title>Massive genome expansion in bonnet fungi (Mycena s.s.) driven by repeated elements and novel gene families across ecological guilds.</title>
        <authorList>
            <consortium name="Lawrence Berkeley National Laboratory"/>
            <person name="Harder C.B."/>
            <person name="Miyauchi S."/>
            <person name="Viragh M."/>
            <person name="Kuo A."/>
            <person name="Thoen E."/>
            <person name="Andreopoulos B."/>
            <person name="Lu D."/>
            <person name="Skrede I."/>
            <person name="Drula E."/>
            <person name="Henrissat B."/>
            <person name="Morin E."/>
            <person name="Kohler A."/>
            <person name="Barry K."/>
            <person name="LaButti K."/>
            <person name="Morin E."/>
            <person name="Salamov A."/>
            <person name="Lipzen A."/>
            <person name="Mereny Z."/>
            <person name="Hegedus B."/>
            <person name="Baldrian P."/>
            <person name="Stursova M."/>
            <person name="Weitz H."/>
            <person name="Taylor A."/>
            <person name="Grigoriev I.V."/>
            <person name="Nagy L.G."/>
            <person name="Martin F."/>
            <person name="Kauserud H."/>
        </authorList>
    </citation>
    <scope>NUCLEOTIDE SEQUENCE</scope>
    <source>
        <strain evidence="2">CBHHK182m</strain>
    </source>
</reference>